<accession>A0A9D7SZT0</accession>
<evidence type="ECO:0000313" key="1">
    <source>
        <dbReference type="EMBL" id="MBK9985206.1"/>
    </source>
</evidence>
<evidence type="ECO:0000313" key="2">
    <source>
        <dbReference type="Proteomes" id="UP000808337"/>
    </source>
</evidence>
<dbReference type="Proteomes" id="UP000808337">
    <property type="component" value="Unassembled WGS sequence"/>
</dbReference>
<organism evidence="1 2">
    <name type="scientific">Candidatus Opimibacter skivensis</name>
    <dbReference type="NCBI Taxonomy" id="2982028"/>
    <lineage>
        <taxon>Bacteria</taxon>
        <taxon>Pseudomonadati</taxon>
        <taxon>Bacteroidota</taxon>
        <taxon>Saprospiria</taxon>
        <taxon>Saprospirales</taxon>
        <taxon>Saprospiraceae</taxon>
        <taxon>Candidatus Opimibacter</taxon>
    </lineage>
</organism>
<gene>
    <name evidence="1" type="ORF">IPP15_23115</name>
</gene>
<dbReference type="AlphaFoldDB" id="A0A9D7SZT0"/>
<name>A0A9D7SZT0_9BACT</name>
<protein>
    <submittedName>
        <fullName evidence="1">Uncharacterized protein</fullName>
    </submittedName>
</protein>
<comment type="caution">
    <text evidence="1">The sequence shown here is derived from an EMBL/GenBank/DDBJ whole genome shotgun (WGS) entry which is preliminary data.</text>
</comment>
<dbReference type="EMBL" id="JADKGY010000033">
    <property type="protein sequence ID" value="MBK9985206.1"/>
    <property type="molecule type" value="Genomic_DNA"/>
</dbReference>
<proteinExistence type="predicted"/>
<sequence>MAKMIHDIRQKVIEIAGVCFWYWDNFYAFLVSCGIQRDHYLLYEGENKYKMMRNIITDLEDKNDDETLKEIVKNLYILKSIPDPNVPDTRKSQKLLQELKDMCGPNLIEKEIEERRRKEHSKIFTNATLTKVQREQKLIDLNNEFISLFSNSNHQQRGFELEKIIYNLYHFFEFEFQKPYKTKDEQIDGWYKYEKFDYLLEIKWIDGKIRQDDLAIFDKKIDKKARSTRGHLLRWMGLVMMQFYLSQERSLV</sequence>
<reference evidence="1 2" key="1">
    <citation type="submission" date="2020-10" db="EMBL/GenBank/DDBJ databases">
        <title>Connecting structure to function with the recovery of over 1000 high-quality activated sludge metagenome-assembled genomes encoding full-length rRNA genes using long-read sequencing.</title>
        <authorList>
            <person name="Singleton C.M."/>
            <person name="Petriglieri F."/>
            <person name="Kristensen J.M."/>
            <person name="Kirkegaard R.H."/>
            <person name="Michaelsen T.Y."/>
            <person name="Andersen M.H."/>
            <person name="Karst S.M."/>
            <person name="Dueholm M.S."/>
            <person name="Nielsen P.H."/>
            <person name="Albertsen M."/>
        </authorList>
    </citation>
    <scope>NUCLEOTIDE SEQUENCE [LARGE SCALE GENOMIC DNA]</scope>
    <source>
        <strain evidence="1">Ribe_18-Q3-R11-54_MAXAC.273</strain>
    </source>
</reference>